<feature type="binding site" evidence="5">
    <location>
        <begin position="4"/>
        <end position="11"/>
    </location>
    <ligand>
        <name>ATP</name>
        <dbReference type="ChEBI" id="CHEBI:30616"/>
    </ligand>
</feature>
<name>A0A5B7KET0_PORTR</name>
<reference evidence="7 8" key="1">
    <citation type="submission" date="2019-05" db="EMBL/GenBank/DDBJ databases">
        <title>Another draft genome of Portunus trituberculatus and its Hox gene families provides insights of decapod evolution.</title>
        <authorList>
            <person name="Jeong J.-H."/>
            <person name="Song I."/>
            <person name="Kim S."/>
            <person name="Choi T."/>
            <person name="Kim D."/>
            <person name="Ryu S."/>
            <person name="Kim W."/>
        </authorList>
    </citation>
    <scope>NUCLEOTIDE SEQUENCE [LARGE SCALE GENOMIC DNA]</scope>
    <source>
        <tissue evidence="7">Muscle</tissue>
    </source>
</reference>
<dbReference type="GO" id="GO:0005524">
    <property type="term" value="F:ATP binding"/>
    <property type="evidence" value="ECO:0007669"/>
    <property type="project" value="UniProtKB-UniRule"/>
</dbReference>
<feature type="domain" description="Myosin motor" evidence="6">
    <location>
        <begin position="1"/>
        <end position="39"/>
    </location>
</feature>
<sequence>MNRGESGAGKTENTKKVIAYFANVGASTKKKESEKKQVN</sequence>
<dbReference type="InterPro" id="IPR001609">
    <property type="entry name" value="Myosin_head_motor_dom-like"/>
</dbReference>
<keyword evidence="8" id="KW-1185">Reference proteome</keyword>
<accession>A0A5B7KET0</accession>
<evidence type="ECO:0000313" key="8">
    <source>
        <dbReference type="Proteomes" id="UP000324222"/>
    </source>
</evidence>
<dbReference type="Gene3D" id="3.40.850.10">
    <property type="entry name" value="Kinesin motor domain"/>
    <property type="match status" value="1"/>
</dbReference>
<dbReference type="InterPro" id="IPR036961">
    <property type="entry name" value="Kinesin_motor_dom_sf"/>
</dbReference>
<comment type="caution">
    <text evidence="5">Lacks conserved residue(s) required for the propagation of feature annotation.</text>
</comment>
<dbReference type="GO" id="GO:0003774">
    <property type="term" value="F:cytoskeletal motor activity"/>
    <property type="evidence" value="ECO:0007669"/>
    <property type="project" value="UniProtKB-UniRule"/>
</dbReference>
<dbReference type="Pfam" id="PF00063">
    <property type="entry name" value="Myosin_head"/>
    <property type="match status" value="1"/>
</dbReference>
<dbReference type="EMBL" id="VSRR010134489">
    <property type="protein sequence ID" value="MPD03075.1"/>
    <property type="molecule type" value="Genomic_DNA"/>
</dbReference>
<comment type="caution">
    <text evidence="7">The sequence shown here is derived from an EMBL/GenBank/DDBJ whole genome shotgun (WGS) entry which is preliminary data.</text>
</comment>
<evidence type="ECO:0000256" key="2">
    <source>
        <dbReference type="ARBA" id="ARBA00022840"/>
    </source>
</evidence>
<keyword evidence="5" id="KW-0009">Actin-binding</keyword>
<dbReference type="Proteomes" id="UP000324222">
    <property type="component" value="Unassembled WGS sequence"/>
</dbReference>
<evidence type="ECO:0000256" key="5">
    <source>
        <dbReference type="PROSITE-ProRule" id="PRU00782"/>
    </source>
</evidence>
<proteinExistence type="inferred from homology"/>
<dbReference type="PROSITE" id="PS51456">
    <property type="entry name" value="MYOSIN_MOTOR"/>
    <property type="match status" value="1"/>
</dbReference>
<comment type="similarity">
    <text evidence="5">Belongs to the TRAFAC class myosin-kinesin ATPase superfamily. Myosin family.</text>
</comment>
<dbReference type="AlphaFoldDB" id="A0A5B7KET0"/>
<dbReference type="GO" id="GO:0003779">
    <property type="term" value="F:actin binding"/>
    <property type="evidence" value="ECO:0007669"/>
    <property type="project" value="UniProtKB-KW"/>
</dbReference>
<dbReference type="GO" id="GO:0016459">
    <property type="term" value="C:myosin complex"/>
    <property type="evidence" value="ECO:0007669"/>
    <property type="project" value="UniProtKB-KW"/>
</dbReference>
<organism evidence="7 8">
    <name type="scientific">Portunus trituberculatus</name>
    <name type="common">Swimming crab</name>
    <name type="synonym">Neptunus trituberculatus</name>
    <dbReference type="NCBI Taxonomy" id="210409"/>
    <lineage>
        <taxon>Eukaryota</taxon>
        <taxon>Metazoa</taxon>
        <taxon>Ecdysozoa</taxon>
        <taxon>Arthropoda</taxon>
        <taxon>Crustacea</taxon>
        <taxon>Multicrustacea</taxon>
        <taxon>Malacostraca</taxon>
        <taxon>Eumalacostraca</taxon>
        <taxon>Eucarida</taxon>
        <taxon>Decapoda</taxon>
        <taxon>Pleocyemata</taxon>
        <taxon>Brachyura</taxon>
        <taxon>Eubrachyura</taxon>
        <taxon>Portunoidea</taxon>
        <taxon>Portunidae</taxon>
        <taxon>Portuninae</taxon>
        <taxon>Portunus</taxon>
    </lineage>
</organism>
<gene>
    <name evidence="7" type="primary">Mhc_6</name>
    <name evidence="7" type="ORF">E2C01_098693</name>
</gene>
<evidence type="ECO:0000259" key="6">
    <source>
        <dbReference type="PROSITE" id="PS51456"/>
    </source>
</evidence>
<evidence type="ECO:0000256" key="3">
    <source>
        <dbReference type="ARBA" id="ARBA00023123"/>
    </source>
</evidence>
<keyword evidence="4 5" id="KW-0505">Motor protein</keyword>
<dbReference type="SUPFAM" id="SSF52540">
    <property type="entry name" value="P-loop containing nucleoside triphosphate hydrolases"/>
    <property type="match status" value="1"/>
</dbReference>
<evidence type="ECO:0000256" key="4">
    <source>
        <dbReference type="ARBA" id="ARBA00023175"/>
    </source>
</evidence>
<keyword evidence="3 5" id="KW-0518">Myosin</keyword>
<keyword evidence="1 5" id="KW-0547">Nucleotide-binding</keyword>
<keyword evidence="2 5" id="KW-0067">ATP-binding</keyword>
<dbReference type="InterPro" id="IPR027417">
    <property type="entry name" value="P-loop_NTPase"/>
</dbReference>
<evidence type="ECO:0000313" key="7">
    <source>
        <dbReference type="EMBL" id="MPD03075.1"/>
    </source>
</evidence>
<evidence type="ECO:0000256" key="1">
    <source>
        <dbReference type="ARBA" id="ARBA00022741"/>
    </source>
</evidence>
<protein>
    <submittedName>
        <fullName evidence="7">Myosin heavy chain, muscle</fullName>
    </submittedName>
</protein>